<comment type="caution">
    <text evidence="2">The sequence shown here is derived from an EMBL/GenBank/DDBJ whole genome shotgun (WGS) entry which is preliminary data.</text>
</comment>
<keyword evidence="1" id="KW-1133">Transmembrane helix</keyword>
<feature type="transmembrane region" description="Helical" evidence="1">
    <location>
        <begin position="211"/>
        <end position="235"/>
    </location>
</feature>
<dbReference type="AlphaFoldDB" id="A0A059L6P4"/>
<keyword evidence="1" id="KW-0812">Transmembrane</keyword>
<dbReference type="eggNOG" id="COG0475">
    <property type="taxonomic scope" value="Bacteria"/>
</dbReference>
<evidence type="ECO:0000313" key="3">
    <source>
        <dbReference type="Proteomes" id="UP000026739"/>
    </source>
</evidence>
<keyword evidence="1" id="KW-0472">Membrane</keyword>
<feature type="transmembrane region" description="Helical" evidence="1">
    <location>
        <begin position="29"/>
        <end position="48"/>
    </location>
</feature>
<feature type="transmembrane region" description="Helical" evidence="1">
    <location>
        <begin position="96"/>
        <end position="115"/>
    </location>
</feature>
<evidence type="ECO:0000313" key="2">
    <source>
        <dbReference type="EMBL" id="KDD69901.1"/>
    </source>
</evidence>
<sequence length="386" mass="42273">MMIAVFWVMALALFAVATRVGRHFGVIPIVSQLLLATFGLPLLMYFWIEPQWQLSGAALVAPAWLKNLYSLSFALLLGHILSDVIDLRLDRQSLKIALPSFCIPFACGLATAVWLLPPQPWISSLAVGLLFAITAIPVLYLYLRHIKYPPAATRRLVQTAILIDLTCWTLFAIAQGSLHLSSLLLPLAGACLPLLLRLLGLRQPLLHSGCFFALLVVAEHFKLNALIFGIGYLLWMAALKVPLVLPLPVIWMSHLQTYVAIPLILTFGIVQINVHAAMASLGWVQLAALLLFPIASKLLGNWLGLGWAGASFEGASRWRESVLLNIRGLSEIVFLNLLLQQQLISPALYFALMVMGLIATLLPALAGMHRTPLNIAVPARSPRANS</sequence>
<feature type="transmembrane region" description="Helical" evidence="1">
    <location>
        <begin position="346"/>
        <end position="366"/>
    </location>
</feature>
<proteinExistence type="predicted"/>
<feature type="transmembrane region" description="Helical" evidence="1">
    <location>
        <begin position="121"/>
        <end position="143"/>
    </location>
</feature>
<dbReference type="EMBL" id="AZQQ01000064">
    <property type="protein sequence ID" value="KDD69901.1"/>
    <property type="molecule type" value="Genomic_DNA"/>
</dbReference>
<organism evidence="2 3">
    <name type="scientific">Pseudomonas mandelii PD30</name>
    <dbReference type="NCBI Taxonomy" id="1419583"/>
    <lineage>
        <taxon>Bacteria</taxon>
        <taxon>Pseudomonadati</taxon>
        <taxon>Pseudomonadota</taxon>
        <taxon>Gammaproteobacteria</taxon>
        <taxon>Pseudomonadales</taxon>
        <taxon>Pseudomonadaceae</taxon>
        <taxon>Pseudomonas</taxon>
    </lineage>
</organism>
<evidence type="ECO:0000256" key="1">
    <source>
        <dbReference type="SAM" id="Phobius"/>
    </source>
</evidence>
<dbReference type="InterPro" id="IPR038770">
    <property type="entry name" value="Na+/solute_symporter_sf"/>
</dbReference>
<gene>
    <name evidence="2" type="ORF">V466_06120</name>
</gene>
<reference evidence="2 3" key="1">
    <citation type="submission" date="2013-12" db="EMBL/GenBank/DDBJ databases">
        <authorList>
            <person name="Formusa P.A."/>
            <person name="Habash M."/>
            <person name="Lee H."/>
            <person name="Trevors J.T."/>
        </authorList>
    </citation>
    <scope>NUCLEOTIDE SEQUENCE [LARGE SCALE GENOMIC DNA]</scope>
    <source>
        <strain evidence="2 3">PD30</strain>
    </source>
</reference>
<dbReference type="Gene3D" id="1.20.1530.20">
    <property type="match status" value="1"/>
</dbReference>
<feature type="transmembrane region" description="Helical" evidence="1">
    <location>
        <begin position="155"/>
        <end position="174"/>
    </location>
</feature>
<protein>
    <submittedName>
        <fullName evidence="2">Sodium:proton antiporter</fullName>
    </submittedName>
</protein>
<feature type="transmembrane region" description="Helical" evidence="1">
    <location>
        <begin position="255"/>
        <end position="274"/>
    </location>
</feature>
<feature type="transmembrane region" description="Helical" evidence="1">
    <location>
        <begin position="180"/>
        <end position="199"/>
    </location>
</feature>
<accession>A0A059L6P4</accession>
<dbReference type="Proteomes" id="UP000026739">
    <property type="component" value="Unassembled WGS sequence"/>
</dbReference>
<name>A0A059L6P4_9PSED</name>
<dbReference type="RefSeq" id="WP_033055397.1">
    <property type="nucleotide sequence ID" value="NZ_AZQQ01000064.1"/>
</dbReference>